<gene>
    <name evidence="7" type="primary">LOC116545024</name>
</gene>
<sequence length="101" mass="11741">MGRFFNVAASEEISPISMIEEYSALDVCYSFLIPSSMDEQVMKAFIVLTPQFLSHDKDQLIKELQQHVMSVTAPYKYLRKLLFKAQRSVQLKGFRRSHHLT</sequence>
<keyword evidence="5" id="KW-0067">ATP-binding</keyword>
<keyword evidence="6" id="KW-1185">Reference proteome</keyword>
<evidence type="ECO:0000256" key="3">
    <source>
        <dbReference type="ARBA" id="ARBA00022741"/>
    </source>
</evidence>
<keyword evidence="4" id="KW-0443">Lipid metabolism</keyword>
<evidence type="ECO:0000256" key="4">
    <source>
        <dbReference type="ARBA" id="ARBA00022832"/>
    </source>
</evidence>
<dbReference type="GO" id="GO:0004321">
    <property type="term" value="F:fatty-acyl-CoA synthase activity"/>
    <property type="evidence" value="ECO:0007669"/>
    <property type="project" value="TreeGrafter"/>
</dbReference>
<dbReference type="InterPro" id="IPR045851">
    <property type="entry name" value="AMP-bd_C_sf"/>
</dbReference>
<evidence type="ECO:0000313" key="7">
    <source>
        <dbReference type="RefSeq" id="XP_032127501.1"/>
    </source>
</evidence>
<evidence type="ECO:0000256" key="1">
    <source>
        <dbReference type="ARBA" id="ARBA00006432"/>
    </source>
</evidence>
<comment type="similarity">
    <text evidence="1">Belongs to the ATP-dependent AMP-binding enzyme family.</text>
</comment>
<name>A0A6J3HBB8_SAPAP</name>
<dbReference type="GO" id="GO:0006633">
    <property type="term" value="P:fatty acid biosynthetic process"/>
    <property type="evidence" value="ECO:0007669"/>
    <property type="project" value="TreeGrafter"/>
</dbReference>
<dbReference type="AlphaFoldDB" id="A0A6J3HBB8"/>
<evidence type="ECO:0000256" key="5">
    <source>
        <dbReference type="ARBA" id="ARBA00022840"/>
    </source>
</evidence>
<dbReference type="Gene3D" id="3.30.300.30">
    <property type="match status" value="1"/>
</dbReference>
<dbReference type="GO" id="GO:0015645">
    <property type="term" value="F:fatty acid ligase activity"/>
    <property type="evidence" value="ECO:0007669"/>
    <property type="project" value="TreeGrafter"/>
</dbReference>
<dbReference type="GeneID" id="116545024"/>
<dbReference type="PANTHER" id="PTHR43605">
    <property type="entry name" value="ACYL-COENZYME A SYNTHETASE"/>
    <property type="match status" value="1"/>
</dbReference>
<dbReference type="GO" id="GO:0005524">
    <property type="term" value="F:ATP binding"/>
    <property type="evidence" value="ECO:0007669"/>
    <property type="project" value="UniProtKB-KW"/>
</dbReference>
<dbReference type="Proteomes" id="UP000504640">
    <property type="component" value="Unplaced"/>
</dbReference>
<dbReference type="GO" id="GO:0005759">
    <property type="term" value="C:mitochondrial matrix"/>
    <property type="evidence" value="ECO:0007669"/>
    <property type="project" value="TreeGrafter"/>
</dbReference>
<proteinExistence type="inferred from homology"/>
<keyword evidence="4" id="KW-0276">Fatty acid metabolism</keyword>
<keyword evidence="3" id="KW-0547">Nucleotide-binding</keyword>
<organism evidence="6 7">
    <name type="scientific">Sapajus apella</name>
    <name type="common">Brown-capped capuchin</name>
    <name type="synonym">Cebus apella</name>
    <dbReference type="NCBI Taxonomy" id="9515"/>
    <lineage>
        <taxon>Eukaryota</taxon>
        <taxon>Metazoa</taxon>
        <taxon>Chordata</taxon>
        <taxon>Craniata</taxon>
        <taxon>Vertebrata</taxon>
        <taxon>Euteleostomi</taxon>
        <taxon>Mammalia</taxon>
        <taxon>Eutheria</taxon>
        <taxon>Euarchontoglires</taxon>
        <taxon>Primates</taxon>
        <taxon>Haplorrhini</taxon>
        <taxon>Platyrrhini</taxon>
        <taxon>Cebidae</taxon>
        <taxon>Cebinae</taxon>
        <taxon>Sapajus</taxon>
    </lineage>
</organism>
<protein>
    <submittedName>
        <fullName evidence="7">Acyl-coenzyme A synthetase ACSM1, mitochondrial-like</fullName>
    </submittedName>
</protein>
<reference evidence="7" key="1">
    <citation type="submission" date="2025-08" db="UniProtKB">
        <authorList>
            <consortium name="RefSeq"/>
        </authorList>
    </citation>
    <scope>IDENTIFICATION</scope>
    <source>
        <tissue evidence="7">Blood</tissue>
    </source>
</reference>
<evidence type="ECO:0000313" key="6">
    <source>
        <dbReference type="Proteomes" id="UP000504640"/>
    </source>
</evidence>
<dbReference type="RefSeq" id="XP_032127501.1">
    <property type="nucleotide sequence ID" value="XM_032271610.1"/>
</dbReference>
<dbReference type="InterPro" id="IPR051087">
    <property type="entry name" value="Mitochondrial_ACSM"/>
</dbReference>
<dbReference type="PANTHER" id="PTHR43605:SF5">
    <property type="entry name" value="ACYL-COENZYME A SYNTHETASE ACSM1, MITOCHONDRIAL"/>
    <property type="match status" value="1"/>
</dbReference>
<evidence type="ECO:0000256" key="2">
    <source>
        <dbReference type="ARBA" id="ARBA00022598"/>
    </source>
</evidence>
<accession>A0A6J3HBB8</accession>
<keyword evidence="2" id="KW-0436">Ligase</keyword>
<dbReference type="GO" id="GO:0006637">
    <property type="term" value="P:acyl-CoA metabolic process"/>
    <property type="evidence" value="ECO:0007669"/>
    <property type="project" value="TreeGrafter"/>
</dbReference>